<evidence type="ECO:0000313" key="3">
    <source>
        <dbReference type="EMBL" id="MCZ2720282.1"/>
    </source>
</evidence>
<dbReference type="PANTHER" id="PTHR35568:SF1">
    <property type="entry name" value="TRANSCRIPTIONAL REGULATOR DAUR"/>
    <property type="match status" value="1"/>
</dbReference>
<dbReference type="InterPro" id="IPR039445">
    <property type="entry name" value="DauR-like_HTH"/>
</dbReference>
<sequence>MSNSLHPYKLVARTLRLLLPDLVEVVVHDLRTNKIYHIENAFTHRCVDDDSLLETENYENEMNEEGVLGPYVKTNPDGSKVKSISMVITEEASGPIGLLCINMRIDGFELSLQHLKSIVSFQIPDAEPILKNDWRETANVIISKTLLEMNVSLSHAKKTDRLAIIKALNEADIFLSRGSADYVAEALGISRASFYQLLKASKQSTDAM</sequence>
<dbReference type="RefSeq" id="WP_269122059.1">
    <property type="nucleotide sequence ID" value="NZ_JAPUBN010000006.1"/>
</dbReference>
<dbReference type="InterPro" id="IPR039446">
    <property type="entry name" value="DauR-like"/>
</dbReference>
<dbReference type="Proteomes" id="UP001149719">
    <property type="component" value="Unassembled WGS sequence"/>
</dbReference>
<dbReference type="InterPro" id="IPR013559">
    <property type="entry name" value="YheO"/>
</dbReference>
<accession>A0ABT4JPH9</accession>
<proteinExistence type="predicted"/>
<evidence type="ECO:0000313" key="4">
    <source>
        <dbReference type="Proteomes" id="UP001149719"/>
    </source>
</evidence>
<dbReference type="EMBL" id="JAPUBN010000006">
    <property type="protein sequence ID" value="MCZ2720282.1"/>
    <property type="molecule type" value="Genomic_DNA"/>
</dbReference>
<gene>
    <name evidence="3" type="ORF">O1D97_01145</name>
</gene>
<feature type="domain" description="YheO-like" evidence="1">
    <location>
        <begin position="5"/>
        <end position="109"/>
    </location>
</feature>
<evidence type="ECO:0000259" key="1">
    <source>
        <dbReference type="Pfam" id="PF08348"/>
    </source>
</evidence>
<feature type="domain" description="Transcriptional regulator DauR-like HTH" evidence="2">
    <location>
        <begin position="139"/>
        <end position="199"/>
    </location>
</feature>
<evidence type="ECO:0000259" key="2">
    <source>
        <dbReference type="Pfam" id="PF13309"/>
    </source>
</evidence>
<comment type="caution">
    <text evidence="3">The sequence shown here is derived from an EMBL/GenBank/DDBJ whole genome shotgun (WGS) entry which is preliminary data.</text>
</comment>
<protein>
    <submittedName>
        <fullName evidence="3">PAS domain-containing protein</fullName>
    </submittedName>
</protein>
<organism evidence="3 4">
    <name type="scientific">Marinomonas phaeophyticola</name>
    <dbReference type="NCBI Taxonomy" id="3004091"/>
    <lineage>
        <taxon>Bacteria</taxon>
        <taxon>Pseudomonadati</taxon>
        <taxon>Pseudomonadota</taxon>
        <taxon>Gammaproteobacteria</taxon>
        <taxon>Oceanospirillales</taxon>
        <taxon>Oceanospirillaceae</taxon>
        <taxon>Marinomonas</taxon>
    </lineage>
</organism>
<dbReference type="PANTHER" id="PTHR35568">
    <property type="entry name" value="TRANSCRIPTIONAL REGULATOR DAUR"/>
    <property type="match status" value="1"/>
</dbReference>
<name>A0ABT4JPH9_9GAMM</name>
<reference evidence="3" key="1">
    <citation type="submission" date="2022-12" db="EMBL/GenBank/DDBJ databases">
        <title>Marinomonas 15G1-11 sp. nov, isolated from marine algae.</title>
        <authorList>
            <person name="Butt M."/>
            <person name="Choi D.G."/>
            <person name="Kim J.M."/>
            <person name="Lee J.K."/>
            <person name="Baek J.H."/>
            <person name="Jeon C.O."/>
        </authorList>
    </citation>
    <scope>NUCLEOTIDE SEQUENCE</scope>
    <source>
        <strain evidence="3">15G1-11</strain>
    </source>
</reference>
<dbReference type="Pfam" id="PF13309">
    <property type="entry name" value="HTH_22"/>
    <property type="match status" value="1"/>
</dbReference>
<keyword evidence="4" id="KW-1185">Reference proteome</keyword>
<dbReference type="Pfam" id="PF08348">
    <property type="entry name" value="PAS_6"/>
    <property type="match status" value="1"/>
</dbReference>